<dbReference type="KEGG" id="rri:A1G_07325"/>
<proteinExistence type="predicted"/>
<organism evidence="1 2">
    <name type="scientific">Rickettsia rickettsii (strain Sheila Smith)</name>
    <dbReference type="NCBI Taxonomy" id="392021"/>
    <lineage>
        <taxon>Bacteria</taxon>
        <taxon>Pseudomonadati</taxon>
        <taxon>Pseudomonadota</taxon>
        <taxon>Alphaproteobacteria</taxon>
        <taxon>Rickettsiales</taxon>
        <taxon>Rickettsiaceae</taxon>
        <taxon>Rickettsieae</taxon>
        <taxon>Rickettsia</taxon>
        <taxon>spotted fever group</taxon>
    </lineage>
</organism>
<gene>
    <name evidence="1" type="ordered locus">A1G_07325</name>
</gene>
<accession>A0A0H3AYH4</accession>
<evidence type="ECO:0000313" key="1">
    <source>
        <dbReference type="EMBL" id="ABV76904.1"/>
    </source>
</evidence>
<evidence type="ECO:0000313" key="2">
    <source>
        <dbReference type="Proteomes" id="UP000006832"/>
    </source>
</evidence>
<protein>
    <submittedName>
        <fullName evidence="1">Uncharacterized protein</fullName>
    </submittedName>
</protein>
<dbReference type="EMBL" id="CP000848">
    <property type="protein sequence ID" value="ABV76904.1"/>
    <property type="molecule type" value="Genomic_DNA"/>
</dbReference>
<reference evidence="2" key="1">
    <citation type="submission" date="2007-09" db="EMBL/GenBank/DDBJ databases">
        <title>Complete genome sequence of Rickettsia rickettsii.</title>
        <authorList>
            <person name="Madan A."/>
            <person name="Fahey J."/>
            <person name="Helton E."/>
            <person name="Ketteman M."/>
            <person name="Madan A."/>
            <person name="Rodrigues S."/>
            <person name="Sanchez A."/>
            <person name="Dasch G."/>
            <person name="Eremeeva M."/>
        </authorList>
    </citation>
    <scope>NUCLEOTIDE SEQUENCE [LARGE SCALE GENOMIC DNA]</scope>
    <source>
        <strain evidence="2">Sheila Smith</strain>
    </source>
</reference>
<sequence length="55" mass="6671">MPFLNKRGFVYKSKYDEINLFNAIYNEDIKKIKELVNNKIIILMLLNFIYKMLVI</sequence>
<dbReference type="HOGENOM" id="CLU_3029540_0_0_5"/>
<name>A0A0H3AYH4_RICRS</name>
<dbReference type="Proteomes" id="UP000006832">
    <property type="component" value="Chromosome"/>
</dbReference>
<dbReference type="AlphaFoldDB" id="A0A0H3AYH4"/>